<keyword evidence="7" id="KW-0813">Transport</keyword>
<dbReference type="InterPro" id="IPR004681">
    <property type="entry name" value="TRAP_DctM"/>
</dbReference>
<feature type="domain" description="TRAP C4-dicarboxylate transport system permease DctM subunit" evidence="9">
    <location>
        <begin position="51"/>
        <end position="465"/>
    </location>
</feature>
<feature type="transmembrane region" description="Helical" evidence="8">
    <location>
        <begin position="36"/>
        <end position="57"/>
    </location>
</feature>
<evidence type="ECO:0000256" key="7">
    <source>
        <dbReference type="RuleBase" id="RU369079"/>
    </source>
</evidence>
<evidence type="ECO:0000256" key="2">
    <source>
        <dbReference type="ARBA" id="ARBA00022475"/>
    </source>
</evidence>
<feature type="transmembrane region" description="Helical" evidence="8">
    <location>
        <begin position="362"/>
        <end position="391"/>
    </location>
</feature>
<dbReference type="PIRSF" id="PIRSF006066">
    <property type="entry name" value="HI0050"/>
    <property type="match status" value="1"/>
</dbReference>
<proteinExistence type="predicted"/>
<keyword evidence="11" id="KW-1185">Reference proteome</keyword>
<feature type="transmembrane region" description="Helical" evidence="8">
    <location>
        <begin position="403"/>
        <end position="429"/>
    </location>
</feature>
<evidence type="ECO:0000256" key="1">
    <source>
        <dbReference type="ARBA" id="ARBA00004429"/>
    </source>
</evidence>
<sequence>MGPVRHADLCLSDERRDALCERLLAAQALHDVRERLYLMDASFLPILVMSVGLLLMFALSVPIYISFLFCNLIAVMLMMGPAGSVLFVNSISSTSTSLTLVPLPAFILMGEILYRGNAVGQLLTATDKLIGGFRGRHFVLGISISTILATMSGSAMGSAAMLSRSVYPEMRSRGYDKKMSVGVLIGGACLAPIIPPSVLAILISILAQMSVKDMFVAGIIPGLMIFGMIIAYILIRVALRPEIAPIDTDYQRPTGGEILGAIGKLLPFTLVIGFVVGSIILGIATPIESAVAGVFGAMIVALIFGRLSLRMMVEALQSTTLTTTMVIAIMFSSQLFTQLLGFSGTSRLISSVVADLDLPDPIMLLIMMAIPFVLCMLLDEIAAMLILIPIYLTILPHMEIEPIAFWVLFLINMTVGAMTPPVGYVLFVIRGVIGDISMQTIFSAVLPYVLIFILAMTILATFPQLLTMLL</sequence>
<evidence type="ECO:0000256" key="4">
    <source>
        <dbReference type="ARBA" id="ARBA00022692"/>
    </source>
</evidence>
<feature type="transmembrane region" description="Helical" evidence="8">
    <location>
        <begin position="290"/>
        <end position="309"/>
    </location>
</feature>
<dbReference type="InterPro" id="IPR010656">
    <property type="entry name" value="DctM"/>
</dbReference>
<feature type="transmembrane region" description="Helical" evidence="8">
    <location>
        <begin position="214"/>
        <end position="235"/>
    </location>
</feature>
<evidence type="ECO:0000313" key="10">
    <source>
        <dbReference type="EMBL" id="TMV09284.1"/>
    </source>
</evidence>
<evidence type="ECO:0000259" key="9">
    <source>
        <dbReference type="Pfam" id="PF06808"/>
    </source>
</evidence>
<organism evidence="10 11">
    <name type="scientific">Arenibacterium halophilum</name>
    <dbReference type="NCBI Taxonomy" id="2583821"/>
    <lineage>
        <taxon>Bacteria</taxon>
        <taxon>Pseudomonadati</taxon>
        <taxon>Pseudomonadota</taxon>
        <taxon>Alphaproteobacteria</taxon>
        <taxon>Rhodobacterales</taxon>
        <taxon>Paracoccaceae</taxon>
        <taxon>Arenibacterium</taxon>
    </lineage>
</organism>
<feature type="transmembrane region" description="Helical" evidence="8">
    <location>
        <begin position="138"/>
        <end position="162"/>
    </location>
</feature>
<feature type="transmembrane region" description="Helical" evidence="8">
    <location>
        <begin position="441"/>
        <end position="462"/>
    </location>
</feature>
<dbReference type="Proteomes" id="UP001191082">
    <property type="component" value="Unassembled WGS sequence"/>
</dbReference>
<accession>A0ABY2X1X1</accession>
<evidence type="ECO:0000256" key="3">
    <source>
        <dbReference type="ARBA" id="ARBA00022519"/>
    </source>
</evidence>
<feature type="transmembrane region" description="Helical" evidence="8">
    <location>
        <begin position="265"/>
        <end position="284"/>
    </location>
</feature>
<comment type="caution">
    <text evidence="10">The sequence shown here is derived from an EMBL/GenBank/DDBJ whole genome shotgun (WGS) entry which is preliminary data.</text>
</comment>
<keyword evidence="3 7" id="KW-0997">Cell inner membrane</keyword>
<comment type="function">
    <text evidence="7">Part of the tripartite ATP-independent periplasmic (TRAP) transport system.</text>
</comment>
<keyword evidence="5 8" id="KW-1133">Transmembrane helix</keyword>
<name>A0ABY2X1X1_9RHOB</name>
<evidence type="ECO:0000256" key="6">
    <source>
        <dbReference type="ARBA" id="ARBA00023136"/>
    </source>
</evidence>
<dbReference type="PANTHER" id="PTHR33362">
    <property type="entry name" value="SIALIC ACID TRAP TRANSPORTER PERMEASE PROTEIN SIAT-RELATED"/>
    <property type="match status" value="1"/>
</dbReference>
<feature type="transmembrane region" description="Helical" evidence="8">
    <location>
        <begin position="183"/>
        <end position="208"/>
    </location>
</feature>
<evidence type="ECO:0000256" key="5">
    <source>
        <dbReference type="ARBA" id="ARBA00022989"/>
    </source>
</evidence>
<dbReference type="Pfam" id="PF06808">
    <property type="entry name" value="DctM"/>
    <property type="match status" value="1"/>
</dbReference>
<evidence type="ECO:0000256" key="8">
    <source>
        <dbReference type="SAM" id="Phobius"/>
    </source>
</evidence>
<reference evidence="10 11" key="1">
    <citation type="submission" date="2019-05" db="EMBL/GenBank/DDBJ databases">
        <title>Marivita sp. nov. isolated from sea sediment.</title>
        <authorList>
            <person name="Kim W."/>
        </authorList>
    </citation>
    <scope>NUCLEOTIDE SEQUENCE [LARGE SCALE GENOMIC DNA]</scope>
    <source>
        <strain evidence="10 11">CAU 1492</strain>
    </source>
</reference>
<gene>
    <name evidence="10" type="ORF">FGK64_19560</name>
</gene>
<feature type="transmembrane region" description="Helical" evidence="8">
    <location>
        <begin position="63"/>
        <end position="88"/>
    </location>
</feature>
<comment type="subcellular location">
    <subcellularLocation>
        <location evidence="1 7">Cell inner membrane</location>
        <topology evidence="1 7">Multi-pass membrane protein</topology>
    </subcellularLocation>
</comment>
<keyword evidence="6 8" id="KW-0472">Membrane</keyword>
<keyword evidence="4 8" id="KW-0812">Transmembrane</keyword>
<protein>
    <submittedName>
        <fullName evidence="10">TRAP transporter large permease</fullName>
    </submittedName>
</protein>
<keyword evidence="2" id="KW-1003">Cell membrane</keyword>
<dbReference type="EMBL" id="VCPC01000005">
    <property type="protein sequence ID" value="TMV09284.1"/>
    <property type="molecule type" value="Genomic_DNA"/>
</dbReference>
<evidence type="ECO:0000313" key="11">
    <source>
        <dbReference type="Proteomes" id="UP001191082"/>
    </source>
</evidence>
<feature type="transmembrane region" description="Helical" evidence="8">
    <location>
        <begin position="100"/>
        <end position="118"/>
    </location>
</feature>